<sequence>MESNTQAIRVVAHLRFDDDHELPASRAYIDGVLGRGGLRSEDATAGTIGALAAAARRRDVLWAVAAVPCDAWVAARRRRVGDEPVDATAAVARSRAAWHRAVLETLPPDRVTLRDPADDEAFLDLVAGAAGLALGGRAPRGRTLRAANDNPAVVRSHVLAAVTLGPDATAADRTAHGAACLLLPTAADRAFAARALGGTAALNAKRWVERATGDTVRPADWRARIDVVVPTVRLDAVAVARVAALAAPACLPGLTLLVVVDEPAEQSREGDRAERLRAALAAARAARGGGGLYVRVLSTAGRARPARRPCESAAARHRGTAGAAAARNVGLEASRAEWCVLLDDDVEPAPDLLYRYADAAHAAGGDAACVGLAGLTVFRDAGDRFSRAARSLGMVVNFDNAATWADDPGGPPWAPTANLMVRRVWPGGNDDDVEAPLAAVAARFDERCPRNGGAEDVELAARARAAGLRLRAAPGAVAAHDLWPWRGQLARACRWGRATALLAVAHPRHVKRRLPNAVEWTAGALAYGLARAPRRAPAYALAILLGRFSALAVRQHRNAVENERLNSHLPPAERVEMGGGVGCAGAWDRFVVHGLLRAILVLASDCGDFAGAAALVPTFVASGFDGRYLFFGRAFDYTLGARAQKPRGRADVVTDVASVAGMLAFIVLLGEWVL</sequence>
<dbReference type="InterPro" id="IPR001173">
    <property type="entry name" value="Glyco_trans_2-like"/>
</dbReference>
<evidence type="ECO:0000313" key="6">
    <source>
        <dbReference type="Proteomes" id="UP000789595"/>
    </source>
</evidence>
<name>A0A8J2WJL4_9STRA</name>
<evidence type="ECO:0000256" key="2">
    <source>
        <dbReference type="ARBA" id="ARBA00022676"/>
    </source>
</evidence>
<keyword evidence="2" id="KW-0328">Glycosyltransferase</keyword>
<dbReference type="CDD" id="cd00761">
    <property type="entry name" value="Glyco_tranf_GTA_type"/>
    <property type="match status" value="1"/>
</dbReference>
<gene>
    <name evidence="5" type="ORF">PECAL_3P11830</name>
</gene>
<proteinExistence type="inferred from homology"/>
<organism evidence="5 6">
    <name type="scientific">Pelagomonas calceolata</name>
    <dbReference type="NCBI Taxonomy" id="35677"/>
    <lineage>
        <taxon>Eukaryota</taxon>
        <taxon>Sar</taxon>
        <taxon>Stramenopiles</taxon>
        <taxon>Ochrophyta</taxon>
        <taxon>Pelagophyceae</taxon>
        <taxon>Pelagomonadales</taxon>
        <taxon>Pelagomonadaceae</taxon>
        <taxon>Pelagomonas</taxon>
    </lineage>
</organism>
<dbReference type="PANTHER" id="PTHR43179">
    <property type="entry name" value="RHAMNOSYLTRANSFERASE WBBL"/>
    <property type="match status" value="1"/>
</dbReference>
<feature type="domain" description="Glycosyltransferase 2-like" evidence="4">
    <location>
        <begin position="318"/>
        <end position="371"/>
    </location>
</feature>
<protein>
    <recommendedName>
        <fullName evidence="4">Glycosyltransferase 2-like domain-containing protein</fullName>
    </recommendedName>
</protein>
<accession>A0A8J2WJL4</accession>
<dbReference type="Pfam" id="PF00535">
    <property type="entry name" value="Glycos_transf_2"/>
    <property type="match status" value="1"/>
</dbReference>
<dbReference type="Proteomes" id="UP000789595">
    <property type="component" value="Unassembled WGS sequence"/>
</dbReference>
<evidence type="ECO:0000256" key="1">
    <source>
        <dbReference type="ARBA" id="ARBA00006739"/>
    </source>
</evidence>
<evidence type="ECO:0000256" key="3">
    <source>
        <dbReference type="ARBA" id="ARBA00022679"/>
    </source>
</evidence>
<dbReference type="Gene3D" id="3.90.550.10">
    <property type="entry name" value="Spore Coat Polysaccharide Biosynthesis Protein SpsA, Chain A"/>
    <property type="match status" value="1"/>
</dbReference>
<dbReference type="AlphaFoldDB" id="A0A8J2WJL4"/>
<comment type="caution">
    <text evidence="5">The sequence shown here is derived from an EMBL/GenBank/DDBJ whole genome shotgun (WGS) entry which is preliminary data.</text>
</comment>
<evidence type="ECO:0000259" key="4">
    <source>
        <dbReference type="Pfam" id="PF00535"/>
    </source>
</evidence>
<dbReference type="GO" id="GO:0016757">
    <property type="term" value="F:glycosyltransferase activity"/>
    <property type="evidence" value="ECO:0007669"/>
    <property type="project" value="UniProtKB-KW"/>
</dbReference>
<keyword evidence="6" id="KW-1185">Reference proteome</keyword>
<dbReference type="SUPFAM" id="SSF53448">
    <property type="entry name" value="Nucleotide-diphospho-sugar transferases"/>
    <property type="match status" value="1"/>
</dbReference>
<dbReference type="EMBL" id="CAKKNE010000003">
    <property type="protein sequence ID" value="CAH0371250.1"/>
    <property type="molecule type" value="Genomic_DNA"/>
</dbReference>
<keyword evidence="3" id="KW-0808">Transferase</keyword>
<evidence type="ECO:0000313" key="5">
    <source>
        <dbReference type="EMBL" id="CAH0371250.1"/>
    </source>
</evidence>
<comment type="similarity">
    <text evidence="1">Belongs to the glycosyltransferase 2 family.</text>
</comment>
<dbReference type="PANTHER" id="PTHR43179:SF12">
    <property type="entry name" value="GALACTOFURANOSYLTRANSFERASE GLFT2"/>
    <property type="match status" value="1"/>
</dbReference>
<reference evidence="5" key="1">
    <citation type="submission" date="2021-11" db="EMBL/GenBank/DDBJ databases">
        <authorList>
            <consortium name="Genoscope - CEA"/>
            <person name="William W."/>
        </authorList>
    </citation>
    <scope>NUCLEOTIDE SEQUENCE</scope>
</reference>
<dbReference type="InterPro" id="IPR029044">
    <property type="entry name" value="Nucleotide-diphossugar_trans"/>
</dbReference>